<dbReference type="Pfam" id="PF18685">
    <property type="entry name" value="DUF5635"/>
    <property type="match status" value="1"/>
</dbReference>
<dbReference type="Gene3D" id="1.10.10.2340">
    <property type="match status" value="1"/>
</dbReference>
<feature type="domain" description="DUF5635" evidence="3">
    <location>
        <begin position="412"/>
        <end position="497"/>
    </location>
</feature>
<accession>A0A9W5RD43</accession>
<evidence type="ECO:0000313" key="5">
    <source>
        <dbReference type="EMBL" id="EPD29489.1"/>
    </source>
</evidence>
<dbReference type="InterPro" id="IPR038461">
    <property type="entry name" value="Schlafen_AlbA_2_dom_sf"/>
</dbReference>
<organism evidence="5 6">
    <name type="scientific">Gleimia europaea ACS-120-V-Col10b</name>
    <dbReference type="NCBI Taxonomy" id="883069"/>
    <lineage>
        <taxon>Bacteria</taxon>
        <taxon>Bacillati</taxon>
        <taxon>Actinomycetota</taxon>
        <taxon>Actinomycetes</taxon>
        <taxon>Actinomycetales</taxon>
        <taxon>Actinomycetaceae</taxon>
        <taxon>Gleimia</taxon>
    </lineage>
</organism>
<feature type="domain" description="Schlafen AlbA-2" evidence="2">
    <location>
        <begin position="36"/>
        <end position="159"/>
    </location>
</feature>
<keyword evidence="6" id="KW-1185">Reference proteome</keyword>
<reference evidence="5 6" key="1">
    <citation type="submission" date="2013-05" db="EMBL/GenBank/DDBJ databases">
        <title>The Genome Sequence of Actinomyces europaeus ACS-120-V-COL10B.</title>
        <authorList>
            <consortium name="The Broad Institute Genomics Platform"/>
            <person name="Earl A."/>
            <person name="Ward D."/>
            <person name="Feldgarden M."/>
            <person name="Gevers D."/>
            <person name="Saerens B."/>
            <person name="Vaneechoutte M."/>
            <person name="Walker B."/>
            <person name="Young S."/>
            <person name="Zeng Q."/>
            <person name="Gargeya S."/>
            <person name="Fitzgerald M."/>
            <person name="Haas B."/>
            <person name="Abouelleil A."/>
            <person name="Allen A.W."/>
            <person name="Alvarado L."/>
            <person name="Arachchi H.M."/>
            <person name="Berlin A.M."/>
            <person name="Chapman S.B."/>
            <person name="Gainer-Dewar J."/>
            <person name="Goldberg J."/>
            <person name="Griggs A."/>
            <person name="Gujja S."/>
            <person name="Hansen M."/>
            <person name="Howarth C."/>
            <person name="Imamovic A."/>
            <person name="Ireland A."/>
            <person name="Larimer J."/>
            <person name="McCowan C."/>
            <person name="Murphy C."/>
            <person name="Pearson M."/>
            <person name="Poon T.W."/>
            <person name="Priest M."/>
            <person name="Roberts A."/>
            <person name="Saif S."/>
            <person name="Shea T."/>
            <person name="Sisk P."/>
            <person name="Sykes S."/>
            <person name="Wortman J."/>
            <person name="Nusbaum C."/>
            <person name="Birren B."/>
        </authorList>
    </citation>
    <scope>NUCLEOTIDE SEQUENCE [LARGE SCALE GENOMIC DNA]</scope>
    <source>
        <strain evidence="5 6">ACS-120-V-Col10b</strain>
    </source>
</reference>
<evidence type="ECO:0000259" key="3">
    <source>
        <dbReference type="Pfam" id="PF18685"/>
    </source>
</evidence>
<dbReference type="InterPro" id="IPR038475">
    <property type="entry name" value="RecG_C_sf"/>
</dbReference>
<dbReference type="AlphaFoldDB" id="A0A9W5RD43"/>
<evidence type="ECO:0000259" key="2">
    <source>
        <dbReference type="Pfam" id="PF04326"/>
    </source>
</evidence>
<dbReference type="PANTHER" id="PTHR30595">
    <property type="entry name" value="GLPR-RELATED TRANSCRIPTIONAL REPRESSOR"/>
    <property type="match status" value="1"/>
</dbReference>
<dbReference type="Pfam" id="PF04326">
    <property type="entry name" value="SLFN_AlbA_2"/>
    <property type="match status" value="1"/>
</dbReference>
<dbReference type="Gene3D" id="6.10.10.130">
    <property type="match status" value="1"/>
</dbReference>
<dbReference type="Pfam" id="PF13749">
    <property type="entry name" value="HATPase_c_4"/>
    <property type="match status" value="1"/>
</dbReference>
<gene>
    <name evidence="5" type="ORF">HMPREF9238_01469</name>
</gene>
<evidence type="ECO:0000256" key="1">
    <source>
        <dbReference type="SAM" id="MobiDB-lite"/>
    </source>
</evidence>
<dbReference type="Gene3D" id="3.30.950.30">
    <property type="entry name" value="Schlafen, AAA domain"/>
    <property type="match status" value="1"/>
</dbReference>
<dbReference type="OrthoDB" id="9805115at2"/>
<dbReference type="PANTHER" id="PTHR30595:SF6">
    <property type="entry name" value="SCHLAFEN ALBA-2 DOMAIN-CONTAINING PROTEIN"/>
    <property type="match status" value="1"/>
</dbReference>
<feature type="domain" description="Transcriptional regulator DIP2311-like C-terminal" evidence="4">
    <location>
        <begin position="512"/>
        <end position="574"/>
    </location>
</feature>
<dbReference type="InterPro" id="IPR036388">
    <property type="entry name" value="WH-like_DNA-bd_sf"/>
</dbReference>
<dbReference type="Gene3D" id="3.30.565.60">
    <property type="match status" value="1"/>
</dbReference>
<proteinExistence type="predicted"/>
<dbReference type="EMBL" id="AGWN01000002">
    <property type="protein sequence ID" value="EPD29489.1"/>
    <property type="molecule type" value="Genomic_DNA"/>
</dbReference>
<dbReference type="InterPro" id="IPR054760">
    <property type="entry name" value="DIP2311-like_C"/>
</dbReference>
<sequence>MTPTLEGFDHRRTELNSSIDSILSTARDGRVTKTKETQSIDFKEEAGRRNGPSIEPGQNKNSDAATKLADEVACMANSPEGGALLLGIEDRSGMIIGTELDIDWLRQSIYSRVDIAPDIIEKRAEGQRILAVFVAPSPEPVEDTSGRLRWRVGDACEPVDRSEWWQYQRSQAAYDPMAKSTTISIDQVRDGAIAYVRRQDTEFAEYTKEDLLRRIGAVDATGKLSQAGVLLFTSLRQTVVEFTVFDVHGGQVRNRVAPAPEGSGLEQLEQIENALSVINRNHTVSTGLSDQPVSEIPRSAVRESLLNAMIHRDWNRSESIDIRWIELDSTMIVRSPGGFPPNINSGNVLSNRAARYPALADLYRAIRLVDKQGVGVDRMYQSMIAIGHRPPTIEEVAGPFVETTLVGGKPVIPVLELMSKIVPLGRQRDYRIAIILYLLFRRPFVTVDTVAKGLQSGNDAAISALEASLQTTVDGLPLITEHNGSWILGENARAILKQTPTSVTRPASYLSTDPAEMENAALLWLDEMGSIATSDLMALTGVSRGTAKNRLDDMASREIIRTVGAGRSTHYRPKDLKKSVKKSATTNKLLD</sequence>
<feature type="compositionally biased region" description="Basic and acidic residues" evidence="1">
    <location>
        <begin position="28"/>
        <end position="48"/>
    </location>
</feature>
<comment type="caution">
    <text evidence="5">The sequence shown here is derived from an EMBL/GenBank/DDBJ whole genome shotgun (WGS) entry which is preliminary data.</text>
</comment>
<dbReference type="Pfam" id="PF22168">
    <property type="entry name" value="DIP2311-like_C"/>
    <property type="match status" value="1"/>
</dbReference>
<feature type="region of interest" description="Disordered" evidence="1">
    <location>
        <begin position="28"/>
        <end position="61"/>
    </location>
</feature>
<evidence type="ECO:0000259" key="4">
    <source>
        <dbReference type="Pfam" id="PF22168"/>
    </source>
</evidence>
<dbReference type="InterPro" id="IPR040728">
    <property type="entry name" value="DUF5635"/>
</dbReference>
<dbReference type="InterPro" id="IPR007421">
    <property type="entry name" value="Schlafen_AlbA_2_dom"/>
</dbReference>
<name>A0A9W5RD43_9ACTO</name>
<dbReference type="Proteomes" id="UP000014387">
    <property type="component" value="Unassembled WGS sequence"/>
</dbReference>
<evidence type="ECO:0008006" key="7">
    <source>
        <dbReference type="Google" id="ProtNLM"/>
    </source>
</evidence>
<dbReference type="Gene3D" id="1.10.10.10">
    <property type="entry name" value="Winged helix-like DNA-binding domain superfamily/Winged helix DNA-binding domain"/>
    <property type="match status" value="1"/>
</dbReference>
<evidence type="ECO:0000313" key="6">
    <source>
        <dbReference type="Proteomes" id="UP000014387"/>
    </source>
</evidence>
<protein>
    <recommendedName>
        <fullName evidence="7">Transcriptional regulator</fullName>
    </recommendedName>
</protein>